<dbReference type="GO" id="GO:0071555">
    <property type="term" value="P:cell wall organization"/>
    <property type="evidence" value="ECO:0007669"/>
    <property type="project" value="UniProtKB-KW"/>
</dbReference>
<dbReference type="RefSeq" id="WP_009020281.1">
    <property type="nucleotide sequence ID" value="NZ_DS999411.1"/>
</dbReference>
<comment type="similarity">
    <text evidence="8">In the C-terminal section; belongs to the transglycosylase Slt family.</text>
</comment>
<comment type="similarity">
    <text evidence="2">Belongs to the bacterial solute-binding protein 3 family.</text>
</comment>
<keyword evidence="11" id="KW-1185">Reference proteome</keyword>
<evidence type="ECO:0000256" key="7">
    <source>
        <dbReference type="ARBA" id="ARBA00023316"/>
    </source>
</evidence>
<dbReference type="SMART" id="SM00062">
    <property type="entry name" value="PBPb"/>
    <property type="match status" value="1"/>
</dbReference>
<evidence type="ECO:0000256" key="2">
    <source>
        <dbReference type="ARBA" id="ARBA00010333"/>
    </source>
</evidence>
<dbReference type="InterPro" id="IPR023346">
    <property type="entry name" value="Lysozyme-like_dom_sf"/>
</dbReference>
<evidence type="ECO:0000259" key="9">
    <source>
        <dbReference type="SMART" id="SM00062"/>
    </source>
</evidence>
<dbReference type="CDD" id="cd13403">
    <property type="entry name" value="MLTF-like"/>
    <property type="match status" value="1"/>
</dbReference>
<evidence type="ECO:0000256" key="8">
    <source>
        <dbReference type="HAMAP-Rule" id="MF_02016"/>
    </source>
</evidence>
<organism evidence="10 11">
    <name type="scientific">Luminiphilus syltensis NOR5-1B</name>
    <dbReference type="NCBI Taxonomy" id="565045"/>
    <lineage>
        <taxon>Bacteria</taxon>
        <taxon>Pseudomonadati</taxon>
        <taxon>Pseudomonadota</taxon>
        <taxon>Gammaproteobacteria</taxon>
        <taxon>Cellvibrionales</taxon>
        <taxon>Halieaceae</taxon>
        <taxon>Luminiphilus</taxon>
    </lineage>
</organism>
<dbReference type="Gene3D" id="3.40.190.10">
    <property type="entry name" value="Periplasmic binding protein-like II"/>
    <property type="match status" value="2"/>
</dbReference>
<dbReference type="InterPro" id="IPR023703">
    <property type="entry name" value="MltF"/>
</dbReference>
<dbReference type="Pfam" id="PF01464">
    <property type="entry name" value="SLT"/>
    <property type="match status" value="1"/>
</dbReference>
<dbReference type="CDD" id="cd01009">
    <property type="entry name" value="PBP2_YfhD_N"/>
    <property type="match status" value="1"/>
</dbReference>
<dbReference type="InterPro" id="IPR000189">
    <property type="entry name" value="Transglyc_AS"/>
</dbReference>
<comment type="domain">
    <text evidence="8">The N-terminal domain does not have lytic activity and probably modulates enzymatic activity. The C-terminal domain is the catalytic active domain.</text>
</comment>
<evidence type="ECO:0000313" key="10">
    <source>
        <dbReference type="EMBL" id="EED35535.1"/>
    </source>
</evidence>
<feature type="region of interest" description="LT domain" evidence="8">
    <location>
        <begin position="259"/>
        <end position="474"/>
    </location>
</feature>
<proteinExistence type="inferred from homology"/>
<dbReference type="InterPro" id="IPR001638">
    <property type="entry name" value="Solute-binding_3/MltF_N"/>
</dbReference>
<name>B8KXG4_9GAMM</name>
<dbReference type="EMBL" id="DS999411">
    <property type="protein sequence ID" value="EED35535.1"/>
    <property type="molecule type" value="Genomic_DNA"/>
</dbReference>
<dbReference type="Pfam" id="PF00497">
    <property type="entry name" value="SBP_bac_3"/>
    <property type="match status" value="1"/>
</dbReference>
<dbReference type="InterPro" id="IPR008258">
    <property type="entry name" value="Transglycosylase_SLT_dom_1"/>
</dbReference>
<dbReference type="Gene3D" id="1.10.530.10">
    <property type="match status" value="1"/>
</dbReference>
<dbReference type="GO" id="GO:0016998">
    <property type="term" value="P:cell wall macromolecule catabolic process"/>
    <property type="evidence" value="ECO:0007669"/>
    <property type="project" value="UniProtKB-UniRule"/>
</dbReference>
<dbReference type="GO" id="GO:0009279">
    <property type="term" value="C:cell outer membrane"/>
    <property type="evidence" value="ECO:0007669"/>
    <property type="project" value="UniProtKB-SubCell"/>
</dbReference>
<dbReference type="eggNOG" id="COG4623">
    <property type="taxonomic scope" value="Bacteria"/>
</dbReference>
<dbReference type="AlphaFoldDB" id="B8KXG4"/>
<comment type="similarity">
    <text evidence="8">In the N-terminal section; belongs to the bacterial solute-binding protein 3 family.</text>
</comment>
<dbReference type="PANTHER" id="PTHR35936:SF32">
    <property type="entry name" value="MEMBRANE-BOUND LYTIC MUREIN TRANSGLYCOSYLASE F"/>
    <property type="match status" value="1"/>
</dbReference>
<reference evidence="11" key="1">
    <citation type="journal article" date="2013" name="BMC Microbiol.">
        <title>Taxonomy and evolution of bacteriochlorophyll a-containing members of the OM60/NOR5 clade of marine gammaproteobacteria: description of Luminiphilus syltensis gen. nov., sp. nov., reclassification of Haliea rubra as Pseudohaliea rubra gen. nov., comb. nov., and emendation of Chromatocurvus halotolerans.</title>
        <authorList>
            <person name="Spring S."/>
            <person name="Riedel T."/>
            <person name="Sproer C."/>
            <person name="Yan S."/>
            <person name="Harder J."/>
            <person name="Fuchs B.M."/>
        </authorList>
    </citation>
    <scope>NUCLEOTIDE SEQUENCE [LARGE SCALE GENOMIC DNA]</scope>
    <source>
        <strain evidence="11">NOR51-B</strain>
    </source>
</reference>
<protein>
    <recommendedName>
        <fullName evidence="8">Membrane-bound lytic murein transglycosylase F</fullName>
        <ecNumber evidence="8">4.2.2.n1</ecNumber>
    </recommendedName>
    <alternativeName>
        <fullName evidence="8">Murein lyase F</fullName>
    </alternativeName>
</protein>
<dbReference type="Proteomes" id="UP000004699">
    <property type="component" value="Unassembled WGS sequence"/>
</dbReference>
<evidence type="ECO:0000313" key="11">
    <source>
        <dbReference type="Proteomes" id="UP000004699"/>
    </source>
</evidence>
<gene>
    <name evidence="8" type="primary">mltF</name>
    <name evidence="10" type="ORF">NOR51B_1481</name>
</gene>
<dbReference type="PROSITE" id="PS00922">
    <property type="entry name" value="TRANSGLYCOSYLASE"/>
    <property type="match status" value="1"/>
</dbReference>
<dbReference type="HAMAP" id="MF_02016">
    <property type="entry name" value="MltF"/>
    <property type="match status" value="1"/>
</dbReference>
<keyword evidence="7 8" id="KW-0961">Cell wall biogenesis/degradation</keyword>
<dbReference type="SUPFAM" id="SSF53850">
    <property type="entry name" value="Periplasmic binding protein-like II"/>
    <property type="match status" value="1"/>
</dbReference>
<dbReference type="PANTHER" id="PTHR35936">
    <property type="entry name" value="MEMBRANE-BOUND LYTIC MUREIN TRANSGLYCOSYLASE F"/>
    <property type="match status" value="1"/>
</dbReference>
<comment type="function">
    <text evidence="8">Murein-degrading enzyme that degrades murein glycan strands and insoluble, high-molecular weight murein sacculi, with the concomitant formation of a 1,6-anhydromuramoyl product. Lytic transglycosylases (LTs) play an integral role in the metabolism of the peptidoglycan (PG) sacculus. Their lytic action creates space within the PG sacculus to allow for its expansion as well as for the insertion of various structures such as secretion systems and flagella.</text>
</comment>
<comment type="catalytic activity">
    <reaction evidence="8">
        <text>Exolytic cleavage of the (1-&gt;4)-beta-glycosidic linkage between N-acetylmuramic acid (MurNAc) and N-acetylglucosamine (GlcNAc) residues in peptidoglycan, from either the reducing or the non-reducing ends of the peptidoglycan chains, with concomitant formation of a 1,6-anhydrobond in the MurNAc residue.</text>
        <dbReference type="EC" id="4.2.2.n1"/>
    </reaction>
</comment>
<dbReference type="NCBIfam" id="NF008112">
    <property type="entry name" value="PRK10859.1"/>
    <property type="match status" value="1"/>
</dbReference>
<dbReference type="OrthoDB" id="9815002at2"/>
<comment type="similarity">
    <text evidence="1">Belongs to the transglycosylase Slt family.</text>
</comment>
<sequence>MRMIHLTGLVMALLLLGGCGDESLFAQLEKGGDLVVVTRNSPTTYYFDSETATGFEYDLLAAFAEANGYRLRIKLAFSLEELIETVAKGEAHIAAAGLTHTPERDQRFLASNPYLTQRPLVIYKSGRLRPRSHEDLLGRDLVALAGSSHVEALEALKTKLPELEWREIRAADTLELMQQVTEEKAELAIIDSLEFRTQQGLFPRLVAAMDLDKEEDIVWYLPKTDLAAGLLAEINQFIGDFAADERLEKLKRKHFGRIETATRIGTLTFKRKINSALPEWQELIETVAAEYRLDWRLLAAIAYQESHWDPRAESPTGVKGMMMITQSTANELGLTDRTDPTQSLRGGARFLNNLVRRLPEDIKQPDRTWLALAAYNIGLGHLEDARKLTEAAGLDPHRWQDVRRHLPELQNPDVYRNVRYGFARGREAAAYVDNIRHYFSVLKLHDVPGAKIPPPLDAATLLPPEFSRLAPAAL</sequence>
<comment type="subcellular location">
    <subcellularLocation>
        <location evidence="8">Cell outer membrane</location>
        <topology evidence="8">Peripheral membrane protein</topology>
    </subcellularLocation>
    <text evidence="8">Attached to the inner leaflet of the outer membrane.</text>
</comment>
<keyword evidence="4 8" id="KW-0472">Membrane</keyword>
<evidence type="ECO:0000256" key="4">
    <source>
        <dbReference type="ARBA" id="ARBA00023136"/>
    </source>
</evidence>
<dbReference type="EC" id="4.2.2.n1" evidence="8"/>
<dbReference type="GO" id="GO:0009253">
    <property type="term" value="P:peptidoglycan catabolic process"/>
    <property type="evidence" value="ECO:0007669"/>
    <property type="project" value="TreeGrafter"/>
</dbReference>
<feature type="domain" description="Solute-binding protein family 3/N-terminal" evidence="9">
    <location>
        <begin position="33"/>
        <end position="258"/>
    </location>
</feature>
<evidence type="ECO:0000256" key="5">
    <source>
        <dbReference type="ARBA" id="ARBA00023237"/>
    </source>
</evidence>
<feature type="active site" evidence="8">
    <location>
        <position position="305"/>
    </location>
</feature>
<dbReference type="STRING" id="565045.NOR51B_1481"/>
<accession>B8KXG4</accession>
<keyword evidence="5 8" id="KW-0998">Cell outer membrane</keyword>
<dbReference type="HOGENOM" id="CLU_027494_0_1_6"/>
<keyword evidence="6 8" id="KW-0456">Lyase</keyword>
<dbReference type="SUPFAM" id="SSF53955">
    <property type="entry name" value="Lysozyme-like"/>
    <property type="match status" value="1"/>
</dbReference>
<keyword evidence="3 8" id="KW-0732">Signal</keyword>
<evidence type="ECO:0000256" key="1">
    <source>
        <dbReference type="ARBA" id="ARBA00007734"/>
    </source>
</evidence>
<dbReference type="PROSITE" id="PS51257">
    <property type="entry name" value="PROKAR_LIPOPROTEIN"/>
    <property type="match status" value="1"/>
</dbReference>
<evidence type="ECO:0000256" key="3">
    <source>
        <dbReference type="ARBA" id="ARBA00022729"/>
    </source>
</evidence>
<dbReference type="GO" id="GO:0008933">
    <property type="term" value="F:peptidoglycan lytic transglycosylase activity"/>
    <property type="evidence" value="ECO:0007669"/>
    <property type="project" value="UniProtKB-UniRule"/>
</dbReference>
<evidence type="ECO:0000256" key="6">
    <source>
        <dbReference type="ARBA" id="ARBA00023239"/>
    </source>
</evidence>
<comment type="caution">
    <text evidence="8">Lacks conserved residue(s) required for the propagation of feature annotation.</text>
</comment>